<keyword evidence="2" id="KW-1185">Reference proteome</keyword>
<reference evidence="1 2" key="1">
    <citation type="submission" date="2016-10" db="EMBL/GenBank/DDBJ databases">
        <authorList>
            <person name="de Groot N.N."/>
        </authorList>
    </citation>
    <scope>NUCLEOTIDE SEQUENCE [LARGE SCALE GENOMIC DNA]</scope>
    <source>
        <strain evidence="1">1</strain>
    </source>
</reference>
<gene>
    <name evidence="1" type="ORF">NSMM_90076</name>
</gene>
<accession>A0A1G5SL62</accession>
<sequence length="49" mass="5657">MGRLYVHCSEKLIDQQARQGWYPDDGHLLGFIVWVSSHQEVNSIGDDKK</sequence>
<evidence type="ECO:0000313" key="1">
    <source>
        <dbReference type="EMBL" id="SCZ87109.1"/>
    </source>
</evidence>
<proteinExistence type="predicted"/>
<dbReference type="EMBL" id="FMWO01000102">
    <property type="protein sequence ID" value="SCZ87109.1"/>
    <property type="molecule type" value="Genomic_DNA"/>
</dbReference>
<evidence type="ECO:0000313" key="2">
    <source>
        <dbReference type="Proteomes" id="UP000198729"/>
    </source>
</evidence>
<name>A0A1G5SL62_9PROT</name>
<organism evidence="1 2">
    <name type="scientific">Nitrosomonas mobilis</name>
    <dbReference type="NCBI Taxonomy" id="51642"/>
    <lineage>
        <taxon>Bacteria</taxon>
        <taxon>Pseudomonadati</taxon>
        <taxon>Pseudomonadota</taxon>
        <taxon>Betaproteobacteria</taxon>
        <taxon>Nitrosomonadales</taxon>
        <taxon>Nitrosomonadaceae</taxon>
        <taxon>Nitrosomonas</taxon>
    </lineage>
</organism>
<dbReference type="STRING" id="51642.NSMM_90076"/>
<dbReference type="Proteomes" id="UP000198729">
    <property type="component" value="Unassembled WGS sequence"/>
</dbReference>
<protein>
    <submittedName>
        <fullName evidence="1">Uncharacterized protein</fullName>
    </submittedName>
</protein>
<dbReference type="AlphaFoldDB" id="A0A1G5SL62"/>